<dbReference type="GO" id="GO:0003677">
    <property type="term" value="F:DNA binding"/>
    <property type="evidence" value="ECO:0007669"/>
    <property type="project" value="UniProtKB-KW"/>
</dbReference>
<gene>
    <name evidence="3" type="ORF">GBAR_LOCUS7974</name>
</gene>
<dbReference type="EMBL" id="CASHTH010001184">
    <property type="protein sequence ID" value="CAI8012427.1"/>
    <property type="molecule type" value="Genomic_DNA"/>
</dbReference>
<dbReference type="FunFam" id="2.60.260.20:FF:000013">
    <property type="entry name" value="DnaJ subfamily B member 11"/>
    <property type="match status" value="1"/>
</dbReference>
<accession>A0AA35RJW5</accession>
<organism evidence="3 4">
    <name type="scientific">Geodia barretti</name>
    <name type="common">Barrett's horny sponge</name>
    <dbReference type="NCBI Taxonomy" id="519541"/>
    <lineage>
        <taxon>Eukaryota</taxon>
        <taxon>Metazoa</taxon>
        <taxon>Porifera</taxon>
        <taxon>Demospongiae</taxon>
        <taxon>Heteroscleromorpha</taxon>
        <taxon>Tetractinellida</taxon>
        <taxon>Astrophorina</taxon>
        <taxon>Geodiidae</taxon>
        <taxon>Geodia</taxon>
    </lineage>
</organism>
<dbReference type="InterPro" id="IPR002939">
    <property type="entry name" value="DnaJ_C"/>
</dbReference>
<protein>
    <submittedName>
        <fullName evidence="3">Curved DNA-binding protein</fullName>
    </submittedName>
</protein>
<evidence type="ECO:0000313" key="4">
    <source>
        <dbReference type="Proteomes" id="UP001174909"/>
    </source>
</evidence>
<dbReference type="PANTHER" id="PTHR43096">
    <property type="entry name" value="DNAJ HOMOLOG 1, MITOCHONDRIAL-RELATED"/>
    <property type="match status" value="1"/>
</dbReference>
<dbReference type="PROSITE" id="PS50076">
    <property type="entry name" value="DNAJ_2"/>
    <property type="match status" value="1"/>
</dbReference>
<evidence type="ECO:0000256" key="1">
    <source>
        <dbReference type="ARBA" id="ARBA00023186"/>
    </source>
</evidence>
<dbReference type="CDD" id="cd10747">
    <property type="entry name" value="DnaJ_C"/>
    <property type="match status" value="1"/>
</dbReference>
<dbReference type="Gene3D" id="1.10.287.110">
    <property type="entry name" value="DnaJ domain"/>
    <property type="match status" value="1"/>
</dbReference>
<proteinExistence type="predicted"/>
<dbReference type="Pfam" id="PF00226">
    <property type="entry name" value="DnaJ"/>
    <property type="match status" value="1"/>
</dbReference>
<dbReference type="GO" id="GO:0042026">
    <property type="term" value="P:protein refolding"/>
    <property type="evidence" value="ECO:0007669"/>
    <property type="project" value="TreeGrafter"/>
</dbReference>
<keyword evidence="1" id="KW-0143">Chaperone</keyword>
<dbReference type="GO" id="GO:0051082">
    <property type="term" value="F:unfolded protein binding"/>
    <property type="evidence" value="ECO:0007669"/>
    <property type="project" value="InterPro"/>
</dbReference>
<dbReference type="SUPFAM" id="SSF49493">
    <property type="entry name" value="HSP40/DnaJ peptide-binding domain"/>
    <property type="match status" value="2"/>
</dbReference>
<dbReference type="InterPro" id="IPR036869">
    <property type="entry name" value="J_dom_sf"/>
</dbReference>
<dbReference type="CDD" id="cd06257">
    <property type="entry name" value="DnaJ"/>
    <property type="match status" value="1"/>
</dbReference>
<dbReference type="Proteomes" id="UP001174909">
    <property type="component" value="Unassembled WGS sequence"/>
</dbReference>
<dbReference type="Pfam" id="PF01556">
    <property type="entry name" value="DnaJ_C"/>
    <property type="match status" value="1"/>
</dbReference>
<dbReference type="SMART" id="SM00271">
    <property type="entry name" value="DnaJ"/>
    <property type="match status" value="1"/>
</dbReference>
<dbReference type="InterPro" id="IPR001623">
    <property type="entry name" value="DnaJ_domain"/>
</dbReference>
<reference evidence="3" key="1">
    <citation type="submission" date="2023-03" db="EMBL/GenBank/DDBJ databases">
        <authorList>
            <person name="Steffen K."/>
            <person name="Cardenas P."/>
        </authorList>
    </citation>
    <scope>NUCLEOTIDE SEQUENCE</scope>
</reference>
<dbReference type="Gene3D" id="2.60.260.20">
    <property type="entry name" value="Urease metallochaperone UreE, N-terminal domain"/>
    <property type="match status" value="2"/>
</dbReference>
<dbReference type="InterPro" id="IPR008971">
    <property type="entry name" value="HSP40/DnaJ_pept-bd"/>
</dbReference>
<sequence length="299" mass="33045">MAANYYDLLGVARDASDKDIRQAYRKLARQYHPDVNPGDPSAEEKFKQINEAHGVISDADKRSKYDKYGDRWMHADELEQSEARARSRGRGGFNFYTGGDFDAHRGSTFDYGSYGSGDLFDNLFTNFGSERSSYRQPAAEYPAEVTLSEAAEGATRMVNLPDGRRLEVKIPAGVDTGSRVHIPAGSGGDGDFYLAVTVMPHPRFERKGKDLYSELEVPVEDLVLGSEVTVPTLKGKLALTIPPGTQNGRRFRMAGQGLPELHKSGSMGSLYATVKALLPSNPGLEEEELYRKLKELRNN</sequence>
<dbReference type="PANTHER" id="PTHR43096:SF48">
    <property type="entry name" value="CHAPERONE PROTEIN DNAJ"/>
    <property type="match status" value="1"/>
</dbReference>
<dbReference type="SUPFAM" id="SSF46565">
    <property type="entry name" value="Chaperone J-domain"/>
    <property type="match status" value="1"/>
</dbReference>
<feature type="domain" description="J" evidence="2">
    <location>
        <begin position="4"/>
        <end position="69"/>
    </location>
</feature>
<dbReference type="GO" id="GO:0005737">
    <property type="term" value="C:cytoplasm"/>
    <property type="evidence" value="ECO:0007669"/>
    <property type="project" value="TreeGrafter"/>
</dbReference>
<comment type="caution">
    <text evidence="3">The sequence shown here is derived from an EMBL/GenBank/DDBJ whole genome shotgun (WGS) entry which is preliminary data.</text>
</comment>
<keyword evidence="4" id="KW-1185">Reference proteome</keyword>
<evidence type="ECO:0000259" key="2">
    <source>
        <dbReference type="PROSITE" id="PS50076"/>
    </source>
</evidence>
<evidence type="ECO:0000313" key="3">
    <source>
        <dbReference type="EMBL" id="CAI8012427.1"/>
    </source>
</evidence>
<keyword evidence="3" id="KW-0238">DNA-binding</keyword>
<name>A0AA35RJW5_GEOBA</name>
<dbReference type="AlphaFoldDB" id="A0AA35RJW5"/>
<dbReference type="PRINTS" id="PR00625">
    <property type="entry name" value="JDOMAIN"/>
</dbReference>